<feature type="domain" description="ATP-grasp" evidence="2">
    <location>
        <begin position="175"/>
        <end position="384"/>
    </location>
</feature>
<dbReference type="PROSITE" id="PS50975">
    <property type="entry name" value="ATP_GRASP"/>
    <property type="match status" value="1"/>
</dbReference>
<sequence>MPHRPTPVILAPGTLPPTWERPGIFVANLLSLFFGNEAQTEALRQTVGRLESYGGRLLPIMGLLYRGAHPNIVVLEQAPQQALLNYFADTLALDLPQTHVLPHDDLAALATAGADLRDAPATVDALLPHLQAAPDAWLDGFVTDPALLALATRAGHQTLNQPTASFAGNNKHLLHDFLVATELPVFTTQLVPELAALPAALRQLAAAGFARAALKSPIGASGIGLWTYATDDPAPAPPAYAFAHGPCLLQGWVDASIDTTITATRSPSAQLLVRPEAVHVYDLTDQILSADSIHQGNAAPPPWLTDSAEARGELLRQASLVGRWLHRQDYRGTASIDFHVTEHADGSHVIRVCEVNARVTGATYPALLARHFNPTGAWLMRNVRFDPAPPAATILQRLREADLLYQPGATAGLLPINFNPAPDDHGIAKGQFLCLAPDLPAATQLLEALPQHLPVADSFDRD</sequence>
<keyword evidence="1" id="KW-0067">ATP-binding</keyword>
<dbReference type="RefSeq" id="WP_221032611.1">
    <property type="nucleotide sequence ID" value="NZ_CP139781.1"/>
</dbReference>
<organism evidence="3 4">
    <name type="scientific">Actomonas aquatica</name>
    <dbReference type="NCBI Taxonomy" id="2866162"/>
    <lineage>
        <taxon>Bacteria</taxon>
        <taxon>Pseudomonadati</taxon>
        <taxon>Verrucomicrobiota</taxon>
        <taxon>Opitutia</taxon>
        <taxon>Opitutales</taxon>
        <taxon>Opitutaceae</taxon>
        <taxon>Actomonas</taxon>
    </lineage>
</organism>
<accession>A0ABZ1C366</accession>
<evidence type="ECO:0000313" key="4">
    <source>
        <dbReference type="Proteomes" id="UP000738431"/>
    </source>
</evidence>
<dbReference type="EMBL" id="CP139781">
    <property type="protein sequence ID" value="WRQ85792.1"/>
    <property type="molecule type" value="Genomic_DNA"/>
</dbReference>
<gene>
    <name evidence="3" type="ORF">K1X11_013350</name>
</gene>
<dbReference type="InterPro" id="IPR011761">
    <property type="entry name" value="ATP-grasp"/>
</dbReference>
<keyword evidence="1" id="KW-0547">Nucleotide-binding</keyword>
<name>A0ABZ1C366_9BACT</name>
<protein>
    <recommendedName>
        <fullName evidence="2">ATP-grasp domain-containing protein</fullName>
    </recommendedName>
</protein>
<dbReference type="SUPFAM" id="SSF56059">
    <property type="entry name" value="Glutathione synthetase ATP-binding domain-like"/>
    <property type="match status" value="1"/>
</dbReference>
<reference evidence="3 4" key="1">
    <citation type="submission" date="2023-12" db="EMBL/GenBank/DDBJ databases">
        <title>Description of an unclassified Opitutus bacterium of Verrucomicrobiota.</title>
        <authorList>
            <person name="Zhang D.-F."/>
        </authorList>
    </citation>
    <scope>NUCLEOTIDE SEQUENCE [LARGE SCALE GENOMIC DNA]</scope>
    <source>
        <strain evidence="3 4">WL0086</strain>
    </source>
</reference>
<evidence type="ECO:0000313" key="3">
    <source>
        <dbReference type="EMBL" id="WRQ85792.1"/>
    </source>
</evidence>
<evidence type="ECO:0000256" key="1">
    <source>
        <dbReference type="PROSITE-ProRule" id="PRU00409"/>
    </source>
</evidence>
<keyword evidence="4" id="KW-1185">Reference proteome</keyword>
<dbReference type="Proteomes" id="UP000738431">
    <property type="component" value="Chromosome"/>
</dbReference>
<proteinExistence type="predicted"/>
<evidence type="ECO:0000259" key="2">
    <source>
        <dbReference type="PROSITE" id="PS50975"/>
    </source>
</evidence>